<accession>A0A4S8PER4</accession>
<dbReference type="AlphaFoldDB" id="A0A4S8PER4"/>
<sequence length="171" mass="19432">MTETLKRFSAAIARLGTSLGVEPHQETFTERVSPERDDPGTVIHFEGRMIAQRAPNGELTFLEDIRRDELIAASDQFQLEAWEKENELTEEIERLKARVQELLEANVRFEREARKAKAWSKHLEANTLVLSSMLNLAYEKGKMLEKKSGMRITPKEQLAAKSGANVHRADG</sequence>
<evidence type="ECO:0000313" key="3">
    <source>
        <dbReference type="Proteomes" id="UP000307378"/>
    </source>
</evidence>
<evidence type="ECO:0000313" key="2">
    <source>
        <dbReference type="EMBL" id="THV28928.1"/>
    </source>
</evidence>
<feature type="coiled-coil region" evidence="1">
    <location>
        <begin position="85"/>
        <end position="112"/>
    </location>
</feature>
<name>A0A4S8PER4_9HYPH</name>
<evidence type="ECO:0000256" key="1">
    <source>
        <dbReference type="SAM" id="Coils"/>
    </source>
</evidence>
<gene>
    <name evidence="2" type="ORF">FAA86_23805</name>
</gene>
<keyword evidence="1" id="KW-0175">Coiled coil</keyword>
<dbReference type="EMBL" id="STGU01000038">
    <property type="protein sequence ID" value="THV28928.1"/>
    <property type="molecule type" value="Genomic_DNA"/>
</dbReference>
<reference evidence="2 3" key="1">
    <citation type="submission" date="2019-04" db="EMBL/GenBank/DDBJ databases">
        <title>genome sequence of strain W3.</title>
        <authorList>
            <person name="Gao J."/>
            <person name="Sun J."/>
        </authorList>
    </citation>
    <scope>NUCLEOTIDE SEQUENCE [LARGE SCALE GENOMIC DNA]</scope>
    <source>
        <strain evidence="2 3">W3</strain>
    </source>
</reference>
<organism evidence="2 3">
    <name type="scientific">Rhizobium rosettiformans W3</name>
    <dbReference type="NCBI Taxonomy" id="538378"/>
    <lineage>
        <taxon>Bacteria</taxon>
        <taxon>Pseudomonadati</taxon>
        <taxon>Pseudomonadota</taxon>
        <taxon>Alphaproteobacteria</taxon>
        <taxon>Hyphomicrobiales</taxon>
        <taxon>Rhizobiaceae</taxon>
        <taxon>Rhizobium/Agrobacterium group</taxon>
        <taxon>Rhizobium</taxon>
    </lineage>
</organism>
<proteinExistence type="predicted"/>
<comment type="caution">
    <text evidence="2">The sequence shown here is derived from an EMBL/GenBank/DDBJ whole genome shotgun (WGS) entry which is preliminary data.</text>
</comment>
<evidence type="ECO:0008006" key="4">
    <source>
        <dbReference type="Google" id="ProtNLM"/>
    </source>
</evidence>
<dbReference type="RefSeq" id="WP_136543737.1">
    <property type="nucleotide sequence ID" value="NZ_STGU01000038.1"/>
</dbReference>
<protein>
    <recommendedName>
        <fullName evidence="4">Ead/Ea22-like family protein</fullName>
    </recommendedName>
</protein>
<dbReference type="Proteomes" id="UP000307378">
    <property type="component" value="Unassembled WGS sequence"/>
</dbReference>